<proteinExistence type="predicted"/>
<evidence type="ECO:0000313" key="6">
    <source>
        <dbReference type="Proteomes" id="UP001174936"/>
    </source>
</evidence>
<protein>
    <submittedName>
        <fullName evidence="5">S-adenosyl-L-methionine-dependent methyltransferase</fullName>
    </submittedName>
</protein>
<dbReference type="Pfam" id="PF00891">
    <property type="entry name" value="Methyltransf_2"/>
    <property type="match status" value="1"/>
</dbReference>
<evidence type="ECO:0000259" key="4">
    <source>
        <dbReference type="Pfam" id="PF00891"/>
    </source>
</evidence>
<dbReference type="GO" id="GO:0008171">
    <property type="term" value="F:O-methyltransferase activity"/>
    <property type="evidence" value="ECO:0007669"/>
    <property type="project" value="InterPro"/>
</dbReference>
<feature type="domain" description="O-methyltransferase C-terminal" evidence="4">
    <location>
        <begin position="229"/>
        <end position="371"/>
    </location>
</feature>
<dbReference type="InterPro" id="IPR016461">
    <property type="entry name" value="COMT-like"/>
</dbReference>
<evidence type="ECO:0000256" key="1">
    <source>
        <dbReference type="ARBA" id="ARBA00022603"/>
    </source>
</evidence>
<keyword evidence="1 5" id="KW-0489">Methyltransferase</keyword>
<dbReference type="SUPFAM" id="SSF53335">
    <property type="entry name" value="S-adenosyl-L-methionine-dependent methyltransferases"/>
    <property type="match status" value="1"/>
</dbReference>
<dbReference type="PROSITE" id="PS51683">
    <property type="entry name" value="SAM_OMT_II"/>
    <property type="match status" value="1"/>
</dbReference>
<dbReference type="GO" id="GO:0032259">
    <property type="term" value="P:methylation"/>
    <property type="evidence" value="ECO:0007669"/>
    <property type="project" value="UniProtKB-KW"/>
</dbReference>
<gene>
    <name evidence="5" type="ORF">B0T16DRAFT_386942</name>
</gene>
<evidence type="ECO:0000256" key="3">
    <source>
        <dbReference type="ARBA" id="ARBA00022691"/>
    </source>
</evidence>
<dbReference type="EMBL" id="JAULSV010000002">
    <property type="protein sequence ID" value="KAK0651525.1"/>
    <property type="molecule type" value="Genomic_DNA"/>
</dbReference>
<dbReference type="InterPro" id="IPR029063">
    <property type="entry name" value="SAM-dependent_MTases_sf"/>
</dbReference>
<accession>A0AA39YI99</accession>
<dbReference type="SUPFAM" id="SSF46785">
    <property type="entry name" value="Winged helix' DNA-binding domain"/>
    <property type="match status" value="1"/>
</dbReference>
<dbReference type="Proteomes" id="UP001174936">
    <property type="component" value="Unassembled WGS sequence"/>
</dbReference>
<dbReference type="Gene3D" id="1.10.10.10">
    <property type="entry name" value="Winged helix-like DNA-binding domain superfamily/Winged helix DNA-binding domain"/>
    <property type="match status" value="1"/>
</dbReference>
<dbReference type="InterPro" id="IPR036388">
    <property type="entry name" value="WH-like_DNA-bd_sf"/>
</dbReference>
<evidence type="ECO:0000313" key="5">
    <source>
        <dbReference type="EMBL" id="KAK0651525.1"/>
    </source>
</evidence>
<dbReference type="InterPro" id="IPR001077">
    <property type="entry name" value="COMT_C"/>
</dbReference>
<keyword evidence="3" id="KW-0949">S-adenosyl-L-methionine</keyword>
<sequence length="405" mass="44681">MGDNAAALKAAEALVTALKNTSSPSPTQHLELLKLSNSVTTLLETPYDIGTKFVEILGLSGALYTLVKTGAIEEVPSFGSITAEDLATAVNIPTTAIKRLMRMALVNGIFTEPSPSVYAHNPLSQSFRLSALGGLILISVEHNKATVALPDYFKSHTSSDFFDLKKSPYAFSRSQEGKTYYEVLDADVEYRPVWNAILSVMDKNMPILGMFPWETLKEQVEKEPERPFVVDIGGGRGQALLKLQEEIPGAFGGRLILQDLEAVIGTLGDGDTPGIEGMVYNAFEEQPVKNAHVYFMRRFLHDFYNGIEFLKNTAKAMGPDSRLIICDMLVPEKVEVYGSQEVYWLDLNLMAMSGQERTLSEFNEIFDAAGLELVKVYSLGVGATVQLEARLERLRVRTEHNKSSI</sequence>
<dbReference type="PANTHER" id="PTHR43712">
    <property type="entry name" value="PUTATIVE (AFU_ORTHOLOGUE AFUA_4G14580)-RELATED"/>
    <property type="match status" value="1"/>
</dbReference>
<dbReference type="PANTHER" id="PTHR43712:SF11">
    <property type="entry name" value="O-METHYLTRANSFERASE (AFU_ORTHOLOGUE AFUA_2G17820)-RELATED"/>
    <property type="match status" value="1"/>
</dbReference>
<evidence type="ECO:0000256" key="2">
    <source>
        <dbReference type="ARBA" id="ARBA00022679"/>
    </source>
</evidence>
<dbReference type="AlphaFoldDB" id="A0AA39YI99"/>
<dbReference type="Gene3D" id="3.40.50.150">
    <property type="entry name" value="Vaccinia Virus protein VP39"/>
    <property type="match status" value="1"/>
</dbReference>
<keyword evidence="2" id="KW-0808">Transferase</keyword>
<organism evidence="5 6">
    <name type="scientific">Cercophora newfieldiana</name>
    <dbReference type="NCBI Taxonomy" id="92897"/>
    <lineage>
        <taxon>Eukaryota</taxon>
        <taxon>Fungi</taxon>
        <taxon>Dikarya</taxon>
        <taxon>Ascomycota</taxon>
        <taxon>Pezizomycotina</taxon>
        <taxon>Sordariomycetes</taxon>
        <taxon>Sordariomycetidae</taxon>
        <taxon>Sordariales</taxon>
        <taxon>Lasiosphaeriaceae</taxon>
        <taxon>Cercophora</taxon>
    </lineage>
</organism>
<dbReference type="InterPro" id="IPR036390">
    <property type="entry name" value="WH_DNA-bd_sf"/>
</dbReference>
<name>A0AA39YI99_9PEZI</name>
<keyword evidence="6" id="KW-1185">Reference proteome</keyword>
<comment type="caution">
    <text evidence="5">The sequence shown here is derived from an EMBL/GenBank/DDBJ whole genome shotgun (WGS) entry which is preliminary data.</text>
</comment>
<reference evidence="5" key="1">
    <citation type="submission" date="2023-06" db="EMBL/GenBank/DDBJ databases">
        <title>Genome-scale phylogeny and comparative genomics of the fungal order Sordariales.</title>
        <authorList>
            <consortium name="Lawrence Berkeley National Laboratory"/>
            <person name="Hensen N."/>
            <person name="Bonometti L."/>
            <person name="Westerberg I."/>
            <person name="Brannstrom I.O."/>
            <person name="Guillou S."/>
            <person name="Cros-Aarteil S."/>
            <person name="Calhoun S."/>
            <person name="Haridas S."/>
            <person name="Kuo A."/>
            <person name="Mondo S."/>
            <person name="Pangilinan J."/>
            <person name="Riley R."/>
            <person name="Labutti K."/>
            <person name="Andreopoulos B."/>
            <person name="Lipzen A."/>
            <person name="Chen C."/>
            <person name="Yanf M."/>
            <person name="Daum C."/>
            <person name="Ng V."/>
            <person name="Clum A."/>
            <person name="Steindorff A."/>
            <person name="Ohm R."/>
            <person name="Martin F."/>
            <person name="Silar P."/>
            <person name="Natvig D."/>
            <person name="Lalanne C."/>
            <person name="Gautier V."/>
            <person name="Ament-Velasquez S.L."/>
            <person name="Kruys A."/>
            <person name="Hutchinson M.I."/>
            <person name="Powell A.J."/>
            <person name="Barry K."/>
            <person name="Miller A.N."/>
            <person name="Grigoriev I.V."/>
            <person name="Debuchy R."/>
            <person name="Gladieux P."/>
            <person name="Thoren M.H."/>
            <person name="Johannesson H."/>
        </authorList>
    </citation>
    <scope>NUCLEOTIDE SEQUENCE</scope>
    <source>
        <strain evidence="5">SMH2532-1</strain>
    </source>
</reference>